<accession>A0A5B9D843</accession>
<dbReference type="RefSeq" id="WP_162306571.1">
    <property type="nucleotide sequence ID" value="NZ_CP042905.2"/>
</dbReference>
<name>A0A5B9D843_9ARCH</name>
<reference evidence="3 4" key="1">
    <citation type="journal article" date="2020" name="Nature">
        <title>Isolation of an archaeon at the prokaryote-eukaryote interface.</title>
        <authorList>
            <person name="Imachi H."/>
            <person name="Nobu M.K."/>
            <person name="Nakahara N."/>
            <person name="Morono Y."/>
            <person name="Ogawara M."/>
            <person name="Takaki Y."/>
            <person name="Takano Y."/>
            <person name="Uematsu K."/>
            <person name="Ikuta T."/>
            <person name="Ito M."/>
            <person name="Matsui Y."/>
            <person name="Miyazaki M."/>
            <person name="Murata K."/>
            <person name="Saito Y."/>
            <person name="Sakai S."/>
            <person name="Song C."/>
            <person name="Tasumi E."/>
            <person name="Yamanaka Y."/>
            <person name="Yamaguchi T."/>
            <person name="Kamagata Y."/>
            <person name="Tamaki H."/>
            <person name="Takai K."/>
        </authorList>
    </citation>
    <scope>NUCLEOTIDE SEQUENCE [LARGE SCALE GENOMIC DNA]</scope>
    <source>
        <strain evidence="3 4">MK-D1</strain>
    </source>
</reference>
<keyword evidence="1" id="KW-1133">Transmembrane helix</keyword>
<dbReference type="PANTHER" id="PTHR34473:SF2">
    <property type="entry name" value="UPF0699 TRANSMEMBRANE PROTEIN YDBT"/>
    <property type="match status" value="1"/>
</dbReference>
<proteinExistence type="predicted"/>
<dbReference type="Pfam" id="PF03703">
    <property type="entry name" value="bPH_2"/>
    <property type="match status" value="1"/>
</dbReference>
<dbReference type="PANTHER" id="PTHR34473">
    <property type="entry name" value="UPF0699 TRANSMEMBRANE PROTEIN YDBS"/>
    <property type="match status" value="1"/>
</dbReference>
<keyword evidence="4" id="KW-1185">Reference proteome</keyword>
<evidence type="ECO:0000313" key="3">
    <source>
        <dbReference type="EMBL" id="QEE15195.1"/>
    </source>
</evidence>
<dbReference type="OrthoDB" id="301911at2157"/>
<evidence type="ECO:0000256" key="1">
    <source>
        <dbReference type="SAM" id="Phobius"/>
    </source>
</evidence>
<protein>
    <submittedName>
        <fullName evidence="3">PH domain-containing protein</fullName>
    </submittedName>
</protein>
<evidence type="ECO:0000313" key="4">
    <source>
        <dbReference type="Proteomes" id="UP000321408"/>
    </source>
</evidence>
<dbReference type="InterPro" id="IPR005182">
    <property type="entry name" value="YdbS-like_PH"/>
</dbReference>
<dbReference type="GeneID" id="41329017"/>
<feature type="transmembrane region" description="Helical" evidence="1">
    <location>
        <begin position="54"/>
        <end position="75"/>
    </location>
</feature>
<dbReference type="EMBL" id="CP042905">
    <property type="protein sequence ID" value="QEE15195.1"/>
    <property type="molecule type" value="Genomic_DNA"/>
</dbReference>
<keyword evidence="1" id="KW-0472">Membrane</keyword>
<dbReference type="KEGG" id="psyt:DSAG12_01019"/>
<reference evidence="3 4" key="2">
    <citation type="journal article" date="2024" name="Int. J. Syst. Evol. Microbiol.">
        <title>Promethearchaeum syntrophicum gen. nov., sp. nov., an anaerobic, obligately syntrophic archaeon, the first isolate of the lineage 'Asgard' archaea, and proposal of the new archaeal phylum Promethearchaeota phyl. nov. and kingdom Promethearchaeati regn. nov.</title>
        <authorList>
            <person name="Imachi H."/>
            <person name="Nobu M.K."/>
            <person name="Kato S."/>
            <person name="Takaki Y."/>
            <person name="Miyazaki M."/>
            <person name="Miyata M."/>
            <person name="Ogawara M."/>
            <person name="Saito Y."/>
            <person name="Sakai S."/>
            <person name="Tahara Y.O."/>
            <person name="Takano Y."/>
            <person name="Tasumi E."/>
            <person name="Uematsu K."/>
            <person name="Yoshimura T."/>
            <person name="Itoh T."/>
            <person name="Ohkuma M."/>
            <person name="Takai K."/>
        </authorList>
    </citation>
    <scope>NUCLEOTIDE SEQUENCE [LARGE SCALE GENOMIC DNA]</scope>
    <source>
        <strain evidence="3 4">MK-D1</strain>
    </source>
</reference>
<dbReference type="Proteomes" id="UP000321408">
    <property type="component" value="Chromosome"/>
</dbReference>
<keyword evidence="1" id="KW-0812">Transmembrane</keyword>
<dbReference type="AlphaFoldDB" id="A0A5B9D843"/>
<evidence type="ECO:0000259" key="2">
    <source>
        <dbReference type="Pfam" id="PF03703"/>
    </source>
</evidence>
<feature type="domain" description="YdbS-like PH" evidence="2">
    <location>
        <begin position="81"/>
        <end position="138"/>
    </location>
</feature>
<organism evidence="3 4">
    <name type="scientific">Promethearchaeum syntrophicum</name>
    <dbReference type="NCBI Taxonomy" id="2594042"/>
    <lineage>
        <taxon>Archaea</taxon>
        <taxon>Promethearchaeati</taxon>
        <taxon>Promethearchaeota</taxon>
        <taxon>Promethearchaeia</taxon>
        <taxon>Promethearchaeales</taxon>
        <taxon>Promethearchaeaceae</taxon>
        <taxon>Promethearchaeum</taxon>
    </lineage>
</organism>
<sequence length="222" mass="25594">MEPIPSVENRQHCDDGYLKFLNRILPLKLLVVVVFLFLCGMWAIIFAYEKYGFLMAVLWTVVPVYIIGYPIGAWYNKIQVKNHWWYIGNEVIMVHNGVFSLHLARIPYDRIQNMDSHKGFFDRIGGFYRIQIQTAGSSINTKTKAEGVLFGVREPEPIIEDIFAQMECKEITKDAINPKNFTASLNDATQIPRDISNDSPELIEILLRIEQKLGNIEELLKT</sequence>
<feature type="transmembrane region" description="Helical" evidence="1">
    <location>
        <begin position="29"/>
        <end position="48"/>
    </location>
</feature>
<gene>
    <name evidence="3" type="ORF">DSAG12_01019</name>
</gene>